<keyword evidence="6" id="KW-0547">Nucleotide-binding</keyword>
<evidence type="ECO:0000256" key="14">
    <source>
        <dbReference type="ARBA" id="ARBA00023242"/>
    </source>
</evidence>
<dbReference type="GO" id="GO:0006346">
    <property type="term" value="P:DNA methylation-dependent constitutive heterochromatin formation"/>
    <property type="evidence" value="ECO:0007669"/>
    <property type="project" value="TreeGrafter"/>
</dbReference>
<evidence type="ECO:0000256" key="3">
    <source>
        <dbReference type="ARBA" id="ARBA00022473"/>
    </source>
</evidence>
<feature type="region of interest" description="Disordered" evidence="18">
    <location>
        <begin position="106"/>
        <end position="174"/>
    </location>
</feature>
<dbReference type="Proteomes" id="UP000703661">
    <property type="component" value="Unassembled WGS sequence"/>
</dbReference>
<keyword evidence="15" id="KW-0131">Cell cycle</keyword>
<dbReference type="SMART" id="SM00487">
    <property type="entry name" value="DEXDc"/>
    <property type="match status" value="1"/>
</dbReference>
<dbReference type="GO" id="GO:0005634">
    <property type="term" value="C:nucleus"/>
    <property type="evidence" value="ECO:0007669"/>
    <property type="project" value="UniProtKB-SubCell"/>
</dbReference>
<keyword evidence="13" id="KW-0804">Transcription</keyword>
<evidence type="ECO:0000256" key="5">
    <source>
        <dbReference type="ARBA" id="ARBA00022618"/>
    </source>
</evidence>
<keyword evidence="10" id="KW-0067">ATP-binding</keyword>
<keyword evidence="22" id="KW-1185">Reference proteome</keyword>
<dbReference type="InterPro" id="IPR027417">
    <property type="entry name" value="P-loop_NTPase"/>
</dbReference>
<comment type="caution">
    <text evidence="21">The sequence shown here is derived from an EMBL/GenBank/DDBJ whole genome shotgun (WGS) entry which is preliminary data.</text>
</comment>
<feature type="compositionally biased region" description="Basic and acidic residues" evidence="18">
    <location>
        <begin position="106"/>
        <end position="129"/>
    </location>
</feature>
<keyword evidence="7" id="KW-0498">Mitosis</keyword>
<keyword evidence="5" id="KW-0132">Cell division</keyword>
<feature type="domain" description="Helicase C-terminal" evidence="20">
    <location>
        <begin position="679"/>
        <end position="830"/>
    </location>
</feature>
<feature type="compositionally biased region" description="Low complexity" evidence="18">
    <location>
        <begin position="8"/>
        <end position="34"/>
    </location>
</feature>
<feature type="region of interest" description="Disordered" evidence="18">
    <location>
        <begin position="191"/>
        <end position="223"/>
    </location>
</feature>
<evidence type="ECO:0000256" key="11">
    <source>
        <dbReference type="ARBA" id="ARBA00023015"/>
    </source>
</evidence>
<dbReference type="GO" id="GO:0004386">
    <property type="term" value="F:helicase activity"/>
    <property type="evidence" value="ECO:0007669"/>
    <property type="project" value="UniProtKB-KW"/>
</dbReference>
<comment type="function">
    <text evidence="16">Plays an essential role in normal development and survival. Involved in regulation of the expansion or survival of lymphoid cells. Required for de novo or maintenance DNA methylation. May control silencing of the imprinted CDKN1C gene through DNA methylation. May play a role in formation and organization of heterochromatin, implying a functional role in the regulation of transcription and mitosis.</text>
</comment>
<dbReference type="SUPFAM" id="SSF52540">
    <property type="entry name" value="P-loop containing nucleoside triphosphate hydrolases"/>
    <property type="match status" value="2"/>
</dbReference>
<dbReference type="GO" id="GO:0044027">
    <property type="term" value="P:negative regulation of gene expression via chromosomal CpG island methylation"/>
    <property type="evidence" value="ECO:0007669"/>
    <property type="project" value="TreeGrafter"/>
</dbReference>
<feature type="region of interest" description="Disordered" evidence="18">
    <location>
        <begin position="515"/>
        <end position="560"/>
    </location>
</feature>
<comment type="similarity">
    <text evidence="2">Belongs to the SNF2/RAD54 helicase family.</text>
</comment>
<dbReference type="EMBL" id="JAAAID010000001">
    <property type="protein sequence ID" value="KAG0024876.1"/>
    <property type="molecule type" value="Genomic_DNA"/>
</dbReference>
<keyword evidence="4" id="KW-0597">Phosphoprotein</keyword>
<evidence type="ECO:0000256" key="18">
    <source>
        <dbReference type="SAM" id="MobiDB-lite"/>
    </source>
</evidence>
<dbReference type="PANTHER" id="PTHR47161:SF1">
    <property type="entry name" value="LYMPHOID-SPECIFIC HELICASE"/>
    <property type="match status" value="1"/>
</dbReference>
<dbReference type="OrthoDB" id="5857104at2759"/>
<evidence type="ECO:0000256" key="6">
    <source>
        <dbReference type="ARBA" id="ARBA00022741"/>
    </source>
</evidence>
<dbReference type="AlphaFoldDB" id="A0A9P6T4X2"/>
<evidence type="ECO:0000256" key="15">
    <source>
        <dbReference type="ARBA" id="ARBA00023306"/>
    </source>
</evidence>
<gene>
    <name evidence="21" type="ORF">BGZ80_000004</name>
</gene>
<name>A0A9P6T4X2_9FUNG</name>
<dbReference type="GO" id="GO:0016787">
    <property type="term" value="F:hydrolase activity"/>
    <property type="evidence" value="ECO:0007669"/>
    <property type="project" value="UniProtKB-KW"/>
</dbReference>
<dbReference type="CDD" id="cd18793">
    <property type="entry name" value="SF2_C_SNF"/>
    <property type="match status" value="1"/>
</dbReference>
<dbReference type="InterPro" id="IPR014001">
    <property type="entry name" value="Helicase_ATP-bd"/>
</dbReference>
<organism evidence="21 22">
    <name type="scientific">Entomortierella chlamydospora</name>
    <dbReference type="NCBI Taxonomy" id="101097"/>
    <lineage>
        <taxon>Eukaryota</taxon>
        <taxon>Fungi</taxon>
        <taxon>Fungi incertae sedis</taxon>
        <taxon>Mucoromycota</taxon>
        <taxon>Mortierellomycotina</taxon>
        <taxon>Mortierellomycetes</taxon>
        <taxon>Mortierellales</taxon>
        <taxon>Mortierellaceae</taxon>
        <taxon>Entomortierella</taxon>
    </lineage>
</organism>
<dbReference type="Pfam" id="PF00176">
    <property type="entry name" value="SNF2-rel_dom"/>
    <property type="match status" value="1"/>
</dbReference>
<dbReference type="InterPro" id="IPR049730">
    <property type="entry name" value="SNF2/RAD54-like_C"/>
</dbReference>
<keyword evidence="14" id="KW-0539">Nucleus</keyword>
<evidence type="ECO:0000256" key="10">
    <source>
        <dbReference type="ARBA" id="ARBA00022840"/>
    </source>
</evidence>
<dbReference type="FunFam" id="3.40.50.10810:FF:000015">
    <property type="entry name" value="lymphoid-specific helicase isoform X1"/>
    <property type="match status" value="1"/>
</dbReference>
<evidence type="ECO:0000313" key="21">
    <source>
        <dbReference type="EMBL" id="KAG0024876.1"/>
    </source>
</evidence>
<dbReference type="GO" id="GO:0031508">
    <property type="term" value="P:pericentric heterochromatin formation"/>
    <property type="evidence" value="ECO:0007669"/>
    <property type="project" value="TreeGrafter"/>
</dbReference>
<evidence type="ECO:0000256" key="9">
    <source>
        <dbReference type="ARBA" id="ARBA00022806"/>
    </source>
</evidence>
<dbReference type="GO" id="GO:0003682">
    <property type="term" value="F:chromatin binding"/>
    <property type="evidence" value="ECO:0007669"/>
    <property type="project" value="TreeGrafter"/>
</dbReference>
<keyword evidence="3" id="KW-0217">Developmental protein</keyword>
<feature type="compositionally biased region" description="Low complexity" evidence="18">
    <location>
        <begin position="132"/>
        <end position="144"/>
    </location>
</feature>
<keyword evidence="9" id="KW-0347">Helicase</keyword>
<evidence type="ECO:0000256" key="1">
    <source>
        <dbReference type="ARBA" id="ARBA00004123"/>
    </source>
</evidence>
<feature type="domain" description="Helicase ATP-binding" evidence="19">
    <location>
        <begin position="247"/>
        <end position="413"/>
    </location>
</feature>
<sequence>MKTESDASPSTPNEPSVSTPSSVSATPSPESTESYIDVSITESMRLEEEKLEKETKAKEAEKIARLKEKAAIEFNDTIARQRSKRLKFLIEKSLMYADFLGSKLEKQQQEAREKAAAEEAKREKLKEKTVVAAADEPAAAASTRSTRRQVAQEQPSAQAKKKEKSVGAAKKRKTDDAHYDIADYIDKDTLKKQKQTESADPASEVVTESPVKKATPAGKSHISARQPKLVTGGVLRDYQLEGVEWMVSLYENGLNGILADEMGLGKTLQTISFLAYLREKGIWGPFLVVAPLSTLANWVIEFERFVPGIPVELYHGTPEEREHKRNHKLKKLDFTFPIIVTSYEIVIRDRKYLSRYQWKYIIVDEGHRLKNMDCKLIRELKSYHSANRMLLTGTPLQNNLSELWSLLNFLLPEIFDDREGFQEWFDFSDINAKEGQERILGEESQSGIVTSLHHILKPFLLRRVKTDVEHSLPKKKEYLLYAPLTPVQKEWYDAALGRDIRNFLIQKKCGLDAAKTSKSNEDTDDAKDTKSRKDEESTEGKGETDAASTEHDTEEAVTIEDLDAIIDAEEQIKEKKSEHVSRRTRGAVRSYAEKSDAEYFRDLEEGKVEEREDPDVLSALEVDLRKASKSVSNMKLMNLVMQLRKVCNHPFLFDWPLDPKTRMPVLSEDLLNSSGKMLVLNRLLEALFKRGHKVLIFSQFTTMLDIIQDWAEIYKGWVCCRIDGSVPQDERRMQIAEFNRDKELKLFLLSTRAGGLGINLTSADTVIIFDSDWNPQMDLQAQDRVHRIGQTKPVIIYRLVTANTIEGKIIERASSKRKLEKLVIHKGKFKKPPSSGTSATNDRASTLADLADMLAQDDGEKIQLATKDDVVISDKHLEMLLDRSDAAYESNGVATSDDDGETGATTFKAVEEVRDDQNDILKVDKMAAAV</sequence>
<dbReference type="GO" id="GO:0051301">
    <property type="term" value="P:cell division"/>
    <property type="evidence" value="ECO:0007669"/>
    <property type="project" value="UniProtKB-KW"/>
</dbReference>
<evidence type="ECO:0000256" key="12">
    <source>
        <dbReference type="ARBA" id="ARBA00023054"/>
    </source>
</evidence>
<accession>A0A9P6T4X2</accession>
<dbReference type="PROSITE" id="PS51194">
    <property type="entry name" value="HELICASE_CTER"/>
    <property type="match status" value="1"/>
</dbReference>
<dbReference type="Gene3D" id="3.40.50.10810">
    <property type="entry name" value="Tandem AAA-ATPase domain"/>
    <property type="match status" value="1"/>
</dbReference>
<keyword evidence="12" id="KW-0175">Coiled coil</keyword>
<dbReference type="Gene3D" id="3.40.50.300">
    <property type="entry name" value="P-loop containing nucleotide triphosphate hydrolases"/>
    <property type="match status" value="1"/>
</dbReference>
<evidence type="ECO:0000259" key="20">
    <source>
        <dbReference type="PROSITE" id="PS51194"/>
    </source>
</evidence>
<evidence type="ECO:0000259" key="19">
    <source>
        <dbReference type="PROSITE" id="PS51192"/>
    </source>
</evidence>
<keyword evidence="11" id="KW-0805">Transcription regulation</keyword>
<evidence type="ECO:0000256" key="2">
    <source>
        <dbReference type="ARBA" id="ARBA00007025"/>
    </source>
</evidence>
<comment type="subcellular location">
    <subcellularLocation>
        <location evidence="1">Nucleus</location>
    </subcellularLocation>
</comment>
<evidence type="ECO:0000256" key="16">
    <source>
        <dbReference type="ARBA" id="ARBA00053349"/>
    </source>
</evidence>
<dbReference type="GO" id="GO:0005721">
    <property type="term" value="C:pericentric heterochromatin"/>
    <property type="evidence" value="ECO:0007669"/>
    <property type="project" value="TreeGrafter"/>
</dbReference>
<dbReference type="PROSITE" id="PS51192">
    <property type="entry name" value="HELICASE_ATP_BIND_1"/>
    <property type="match status" value="1"/>
</dbReference>
<dbReference type="PANTHER" id="PTHR47161">
    <property type="entry name" value="LYMPHOID-SPECIFIC HELICASE"/>
    <property type="match status" value="1"/>
</dbReference>
<dbReference type="SMART" id="SM00490">
    <property type="entry name" value="HELICc"/>
    <property type="match status" value="1"/>
</dbReference>
<evidence type="ECO:0000256" key="17">
    <source>
        <dbReference type="ARBA" id="ARBA00081399"/>
    </source>
</evidence>
<keyword evidence="8" id="KW-0378">Hydrolase</keyword>
<proteinExistence type="inferred from homology"/>
<reference evidence="21" key="1">
    <citation type="journal article" date="2020" name="Fungal Divers.">
        <title>Resolving the Mortierellaceae phylogeny through synthesis of multi-gene phylogenetics and phylogenomics.</title>
        <authorList>
            <person name="Vandepol N."/>
            <person name="Liber J."/>
            <person name="Desiro A."/>
            <person name="Na H."/>
            <person name="Kennedy M."/>
            <person name="Barry K."/>
            <person name="Grigoriev I.V."/>
            <person name="Miller A.N."/>
            <person name="O'Donnell K."/>
            <person name="Stajich J.E."/>
            <person name="Bonito G."/>
        </authorList>
    </citation>
    <scope>NUCLEOTIDE SEQUENCE</scope>
    <source>
        <strain evidence="21">NRRL 2769</strain>
    </source>
</reference>
<dbReference type="InterPro" id="IPR000330">
    <property type="entry name" value="SNF2_N"/>
</dbReference>
<dbReference type="InterPro" id="IPR001650">
    <property type="entry name" value="Helicase_C-like"/>
</dbReference>
<dbReference type="Pfam" id="PF00271">
    <property type="entry name" value="Helicase_C"/>
    <property type="match status" value="1"/>
</dbReference>
<evidence type="ECO:0000256" key="4">
    <source>
        <dbReference type="ARBA" id="ARBA00022553"/>
    </source>
</evidence>
<feature type="region of interest" description="Disordered" evidence="18">
    <location>
        <begin position="1"/>
        <end position="41"/>
    </location>
</feature>
<evidence type="ECO:0000256" key="13">
    <source>
        <dbReference type="ARBA" id="ARBA00023163"/>
    </source>
</evidence>
<dbReference type="GO" id="GO:0005524">
    <property type="term" value="F:ATP binding"/>
    <property type="evidence" value="ECO:0007669"/>
    <property type="project" value="UniProtKB-KW"/>
</dbReference>
<evidence type="ECO:0000313" key="22">
    <source>
        <dbReference type="Proteomes" id="UP000703661"/>
    </source>
</evidence>
<protein>
    <recommendedName>
        <fullName evidence="17">Proliferation-associated SNF2-like protein</fullName>
    </recommendedName>
</protein>
<dbReference type="InterPro" id="IPR038718">
    <property type="entry name" value="SNF2-like_sf"/>
</dbReference>
<feature type="compositionally biased region" description="Basic and acidic residues" evidence="18">
    <location>
        <begin position="518"/>
        <end position="551"/>
    </location>
</feature>
<evidence type="ECO:0000256" key="7">
    <source>
        <dbReference type="ARBA" id="ARBA00022776"/>
    </source>
</evidence>
<evidence type="ECO:0000256" key="8">
    <source>
        <dbReference type="ARBA" id="ARBA00022801"/>
    </source>
</evidence>
<dbReference type="FunFam" id="3.40.50.300:FF:000577">
    <property type="entry name" value="lymphoid-specific helicase isoform X1"/>
    <property type="match status" value="1"/>
</dbReference>